<evidence type="ECO:0000256" key="1">
    <source>
        <dbReference type="SAM" id="MobiDB-lite"/>
    </source>
</evidence>
<dbReference type="EMBL" id="BAABME010013266">
    <property type="protein sequence ID" value="GAA0185979.1"/>
    <property type="molecule type" value="Genomic_DNA"/>
</dbReference>
<sequence>MMWWLNNKLPRTKWLPKNDQPTISNEWLPENDQPVGAAEENTQGLDDEDITAITIKRRKVKGKLKTNENKSRVGNKTVSKNVAVVSIENVALNSVEEVAKCKFFSQSKDCC</sequence>
<accession>A0AAV3RX48</accession>
<dbReference type="Proteomes" id="UP001454036">
    <property type="component" value="Unassembled WGS sequence"/>
</dbReference>
<keyword evidence="3" id="KW-1185">Reference proteome</keyword>
<organism evidence="2 3">
    <name type="scientific">Lithospermum erythrorhizon</name>
    <name type="common">Purple gromwell</name>
    <name type="synonym">Lithospermum officinale var. erythrorhizon</name>
    <dbReference type="NCBI Taxonomy" id="34254"/>
    <lineage>
        <taxon>Eukaryota</taxon>
        <taxon>Viridiplantae</taxon>
        <taxon>Streptophyta</taxon>
        <taxon>Embryophyta</taxon>
        <taxon>Tracheophyta</taxon>
        <taxon>Spermatophyta</taxon>
        <taxon>Magnoliopsida</taxon>
        <taxon>eudicotyledons</taxon>
        <taxon>Gunneridae</taxon>
        <taxon>Pentapetalae</taxon>
        <taxon>asterids</taxon>
        <taxon>lamiids</taxon>
        <taxon>Boraginales</taxon>
        <taxon>Boraginaceae</taxon>
        <taxon>Boraginoideae</taxon>
        <taxon>Lithospermeae</taxon>
        <taxon>Lithospermum</taxon>
    </lineage>
</organism>
<reference evidence="2 3" key="1">
    <citation type="submission" date="2024-01" db="EMBL/GenBank/DDBJ databases">
        <title>The complete chloroplast genome sequence of Lithospermum erythrorhizon: insights into the phylogenetic relationship among Boraginaceae species and the maternal lineages of purple gromwells.</title>
        <authorList>
            <person name="Okada T."/>
            <person name="Watanabe K."/>
        </authorList>
    </citation>
    <scope>NUCLEOTIDE SEQUENCE [LARGE SCALE GENOMIC DNA]</scope>
</reference>
<comment type="caution">
    <text evidence="2">The sequence shown here is derived from an EMBL/GenBank/DDBJ whole genome shotgun (WGS) entry which is preliminary data.</text>
</comment>
<evidence type="ECO:0000313" key="3">
    <source>
        <dbReference type="Proteomes" id="UP001454036"/>
    </source>
</evidence>
<proteinExistence type="predicted"/>
<feature type="region of interest" description="Disordered" evidence="1">
    <location>
        <begin position="14"/>
        <end position="46"/>
    </location>
</feature>
<dbReference type="AlphaFoldDB" id="A0AAV3RX48"/>
<gene>
    <name evidence="2" type="ORF">LIER_33267</name>
</gene>
<evidence type="ECO:0000313" key="2">
    <source>
        <dbReference type="EMBL" id="GAA0185979.1"/>
    </source>
</evidence>
<name>A0AAV3RX48_LITER</name>
<protein>
    <submittedName>
        <fullName evidence="2">Uncharacterized protein</fullName>
    </submittedName>
</protein>